<dbReference type="GeneID" id="16213971"/>
<evidence type="ECO:0000313" key="2">
    <source>
        <dbReference type="Proteomes" id="UP000013551"/>
    </source>
</evidence>
<organism evidence="1 2">
    <name type="scientific">Mycobacterium phage HINdeR</name>
    <dbReference type="NCBI Taxonomy" id="1327770"/>
    <lineage>
        <taxon>Viruses</taxon>
        <taxon>Duplodnaviria</taxon>
        <taxon>Heunggongvirae</taxon>
        <taxon>Uroviricota</taxon>
        <taxon>Caudoviricetes</taxon>
        <taxon>Timshelvirus</taxon>
        <taxon>Timshelvirus HINdeR</taxon>
    </lineage>
</organism>
<evidence type="ECO:0000313" key="1">
    <source>
        <dbReference type="EMBL" id="AGK87518.1"/>
    </source>
</evidence>
<accession>R4JEW7</accession>
<dbReference type="EMBL" id="KC661275">
    <property type="protein sequence ID" value="AGK87518.1"/>
    <property type="molecule type" value="Genomic_DNA"/>
</dbReference>
<gene>
    <name evidence="1" type="primary">39</name>
    <name evidence="1" type="ORF">PBI_HINDER_39</name>
</gene>
<dbReference type="RefSeq" id="YP_008051891.1">
    <property type="nucleotide sequence ID" value="NC_021308.1"/>
</dbReference>
<keyword evidence="2" id="KW-1185">Reference proteome</keyword>
<name>R4JEW7_9CAUD</name>
<proteinExistence type="predicted"/>
<dbReference type="KEGG" id="vg:16213971"/>
<dbReference type="Proteomes" id="UP000013551">
    <property type="component" value="Segment"/>
</dbReference>
<dbReference type="OrthoDB" id="18783at10239"/>
<sequence length="87" mass="9370">MRWGGEGDSPSIAPLRPPQVVVELTVDIPYIPDVTGQKGDKLQVKQVAADVEGMSIVERTWAVEYILKNVNDAVLKALREKGVIGGG</sequence>
<reference evidence="1 2" key="1">
    <citation type="submission" date="2013-02" db="EMBL/GenBank/DDBJ databases">
        <authorList>
            <person name="Balish M.F."/>
            <person name="Klepek H.N."/>
            <person name="Ahler R.M."/>
            <person name="Blakely T.M."/>
            <person name="Deihs M.E."/>
            <person name="Goebel E.J."/>
            <person name="Hausmann S.M."/>
            <person name="Henry C.A."/>
            <person name="Hoogendoorn J."/>
            <person name="Jeffers A.C."/>
            <person name="Light M.E."/>
            <person name="McCurdy K.A."/>
            <person name="Mize D.S."/>
            <person name="Moore C.R."/>
            <person name="Nestor P.M."/>
            <person name="Relko L.M."/>
            <person name="Brzoska R.M."/>
            <person name="Ream D.C."/>
            <person name="Actis L.A."/>
            <person name="Friedberg I."/>
            <person name="Janssen G.R."/>
            <person name="Bradley K.W."/>
            <person name="Khaja R."/>
            <person name="Lewis M.F."/>
            <person name="Barker L.P."/>
            <person name="Asai D.J."/>
            <person name="Bowman C.A."/>
            <person name="Russell D.A."/>
            <person name="Pope W.H."/>
            <person name="Jacobs-Sera D."/>
            <person name="Hendrix R.W."/>
            <person name="Hatfull G.F."/>
        </authorList>
    </citation>
    <scope>NUCLEOTIDE SEQUENCE [LARGE SCALE GENOMIC DNA]</scope>
</reference>
<protein>
    <submittedName>
        <fullName evidence="1">Uncharacterized protein</fullName>
    </submittedName>
</protein>